<evidence type="ECO:0000313" key="1">
    <source>
        <dbReference type="EMBL" id="MBA4651737.1"/>
    </source>
</evidence>
<reference evidence="1" key="1">
    <citation type="journal article" date="2013" name="J. Plant Res.">
        <title>Effect of fungi and light on seed germination of three Opuntia species from semiarid lands of central Mexico.</title>
        <authorList>
            <person name="Delgado-Sanchez P."/>
            <person name="Jimenez-Bremont J.F."/>
            <person name="Guerrero-Gonzalez Mde L."/>
            <person name="Flores J."/>
        </authorList>
    </citation>
    <scope>NUCLEOTIDE SEQUENCE</scope>
    <source>
        <tissue evidence="1">Cladode</tissue>
    </source>
</reference>
<protein>
    <submittedName>
        <fullName evidence="1">Uncharacterized protein</fullName>
    </submittedName>
</protein>
<name>A0A7C8ZVL6_OPUST</name>
<reference evidence="1" key="2">
    <citation type="submission" date="2020-07" db="EMBL/GenBank/DDBJ databases">
        <authorList>
            <person name="Vera ALvarez R."/>
            <person name="Arias-Moreno D.M."/>
            <person name="Jimenez-Jacinto V."/>
            <person name="Jimenez-Bremont J.F."/>
            <person name="Swaminathan K."/>
            <person name="Moose S.P."/>
            <person name="Guerrero-Gonzalez M.L."/>
            <person name="Marino-Ramirez L."/>
            <person name="Landsman D."/>
            <person name="Rodriguez-Kessler M."/>
            <person name="Delgado-Sanchez P."/>
        </authorList>
    </citation>
    <scope>NUCLEOTIDE SEQUENCE</scope>
    <source>
        <tissue evidence="1">Cladode</tissue>
    </source>
</reference>
<accession>A0A7C8ZVL6</accession>
<dbReference type="EMBL" id="GISG01171439">
    <property type="protein sequence ID" value="MBA4651737.1"/>
    <property type="molecule type" value="Transcribed_RNA"/>
</dbReference>
<sequence length="102" mass="10948">MEKNIINPAEIWTTRLLPIRVSVKRPAFSTETEDPVTVPNIPDNKIAIPCQPTPRLRTEGGIIVALAARETAMKAPVDSTRATKEANIIAKASPASNVGAPH</sequence>
<dbReference type="AlphaFoldDB" id="A0A7C8ZVL6"/>
<proteinExistence type="predicted"/>
<organism evidence="1">
    <name type="scientific">Opuntia streptacantha</name>
    <name type="common">Prickly pear cactus</name>
    <name type="synonym">Opuntia cardona</name>
    <dbReference type="NCBI Taxonomy" id="393608"/>
    <lineage>
        <taxon>Eukaryota</taxon>
        <taxon>Viridiplantae</taxon>
        <taxon>Streptophyta</taxon>
        <taxon>Embryophyta</taxon>
        <taxon>Tracheophyta</taxon>
        <taxon>Spermatophyta</taxon>
        <taxon>Magnoliopsida</taxon>
        <taxon>eudicotyledons</taxon>
        <taxon>Gunneridae</taxon>
        <taxon>Pentapetalae</taxon>
        <taxon>Caryophyllales</taxon>
        <taxon>Cactineae</taxon>
        <taxon>Cactaceae</taxon>
        <taxon>Opuntioideae</taxon>
        <taxon>Opuntia</taxon>
    </lineage>
</organism>